<evidence type="ECO:0000256" key="1">
    <source>
        <dbReference type="SAM" id="Phobius"/>
    </source>
</evidence>
<feature type="transmembrane region" description="Helical" evidence="1">
    <location>
        <begin position="165"/>
        <end position="188"/>
    </location>
</feature>
<evidence type="ECO:0008006" key="4">
    <source>
        <dbReference type="Google" id="ProtNLM"/>
    </source>
</evidence>
<feature type="transmembrane region" description="Helical" evidence="1">
    <location>
        <begin position="105"/>
        <end position="122"/>
    </location>
</feature>
<gene>
    <name evidence="2" type="ORF">BST27_08700</name>
</gene>
<feature type="transmembrane region" description="Helical" evidence="1">
    <location>
        <begin position="134"/>
        <end position="153"/>
    </location>
</feature>
<dbReference type="AlphaFoldDB" id="A0A1E3SB14"/>
<feature type="transmembrane region" description="Helical" evidence="1">
    <location>
        <begin position="194"/>
        <end position="215"/>
    </location>
</feature>
<keyword evidence="1" id="KW-0472">Membrane</keyword>
<organism evidence="2 3">
    <name type="scientific">Mycobacterium intermedium</name>
    <dbReference type="NCBI Taxonomy" id="28445"/>
    <lineage>
        <taxon>Bacteria</taxon>
        <taxon>Bacillati</taxon>
        <taxon>Actinomycetota</taxon>
        <taxon>Actinomycetes</taxon>
        <taxon>Mycobacteriales</taxon>
        <taxon>Mycobacteriaceae</taxon>
        <taxon>Mycobacterium</taxon>
        <taxon>Mycobacterium simiae complex</taxon>
    </lineage>
</organism>
<dbReference type="Proteomes" id="UP000192739">
    <property type="component" value="Unassembled WGS sequence"/>
</dbReference>
<reference evidence="2 3" key="1">
    <citation type="submission" date="2017-02" db="EMBL/GenBank/DDBJ databases">
        <title>The new phylogeny of genus Mycobacterium.</title>
        <authorList>
            <person name="Tortoli E."/>
            <person name="Trovato A."/>
            <person name="Cirillo D.M."/>
        </authorList>
    </citation>
    <scope>NUCLEOTIDE SEQUENCE [LARGE SCALE GENOMIC DNA]</scope>
    <source>
        <strain evidence="2 3">DSM 44049</strain>
    </source>
</reference>
<dbReference type="NCBIfam" id="NF038012">
    <property type="entry name" value="DMT_1"/>
    <property type="match status" value="1"/>
</dbReference>
<sequence>MTQGLVVLLALLAAVCMAIGIVVRQRATIDVPHEYGVSAHMLTTLLRKRLWWLGSGVAVAGYGFQALALTKGSILLVQPLMVSSLLFALPLSARLAGRRVTRAEWLWALLLTTALAAFVALARPKHGDYVGNWVAWGVVAAVLTPLIFGCVLVGARSAGPRRAVLLSVAVGVLFGVVATLTKMVMHVVDTNGPVALALLPGFYVLVAVGLLATLLQQSAFHAGALKVSVPTMLVLEPVIAVLLSSLVFGEHLTLSGVRMLVLPIVVLAMAAATIALARDEGAYEDQLEAELAQRSE</sequence>
<keyword evidence="1" id="KW-0812">Transmembrane</keyword>
<evidence type="ECO:0000313" key="2">
    <source>
        <dbReference type="EMBL" id="ORB07813.1"/>
    </source>
</evidence>
<evidence type="ECO:0000313" key="3">
    <source>
        <dbReference type="Proteomes" id="UP000192739"/>
    </source>
</evidence>
<dbReference type="PANTHER" id="PTHR40761:SF1">
    <property type="entry name" value="CONSERVED INTEGRAL MEMBRANE ALANINE VALINE AND LEUCINE RICH PROTEIN-RELATED"/>
    <property type="match status" value="1"/>
</dbReference>
<feature type="transmembrane region" description="Helical" evidence="1">
    <location>
        <begin position="50"/>
        <end position="68"/>
    </location>
</feature>
<feature type="transmembrane region" description="Helical" evidence="1">
    <location>
        <begin position="74"/>
        <end position="93"/>
    </location>
</feature>
<feature type="transmembrane region" description="Helical" evidence="1">
    <location>
        <begin position="227"/>
        <end position="248"/>
    </location>
</feature>
<feature type="transmembrane region" description="Helical" evidence="1">
    <location>
        <begin position="260"/>
        <end position="277"/>
    </location>
</feature>
<feature type="transmembrane region" description="Helical" evidence="1">
    <location>
        <begin position="6"/>
        <end position="23"/>
    </location>
</feature>
<dbReference type="OrthoDB" id="4382070at2"/>
<proteinExistence type="predicted"/>
<dbReference type="PANTHER" id="PTHR40761">
    <property type="entry name" value="CONSERVED INTEGRAL MEMBRANE ALANINE VALINE AND LEUCINE RICH PROTEIN-RELATED"/>
    <property type="match status" value="1"/>
</dbReference>
<keyword evidence="3" id="KW-1185">Reference proteome</keyword>
<comment type="caution">
    <text evidence="2">The sequence shown here is derived from an EMBL/GenBank/DDBJ whole genome shotgun (WGS) entry which is preliminary data.</text>
</comment>
<dbReference type="EMBL" id="MVHT01000017">
    <property type="protein sequence ID" value="ORB07813.1"/>
    <property type="molecule type" value="Genomic_DNA"/>
</dbReference>
<keyword evidence="1" id="KW-1133">Transmembrane helix</keyword>
<dbReference type="RefSeq" id="WP_069420531.1">
    <property type="nucleotide sequence ID" value="NZ_CBCRZH010000009.1"/>
</dbReference>
<protein>
    <recommendedName>
        <fullName evidence="4">Multidrug DMT transporter permease</fullName>
    </recommendedName>
</protein>
<accession>A0A1E3SB14</accession>
<dbReference type="STRING" id="28445.BHQ20_17495"/>
<name>A0A1E3SB14_MYCIE</name>